<dbReference type="NCBIfam" id="TIGR02532">
    <property type="entry name" value="IV_pilin_GFxxxE"/>
    <property type="match status" value="1"/>
</dbReference>
<dbReference type="InterPro" id="IPR045584">
    <property type="entry name" value="Pilin-like"/>
</dbReference>
<feature type="transmembrane region" description="Helical" evidence="1">
    <location>
        <begin position="9"/>
        <end position="29"/>
    </location>
</feature>
<accession>A0A832GPH6</accession>
<dbReference type="PROSITE" id="PS00409">
    <property type="entry name" value="PROKAR_NTER_METHYL"/>
    <property type="match status" value="1"/>
</dbReference>
<evidence type="ECO:0000313" key="2">
    <source>
        <dbReference type="EMBL" id="HGV55841.1"/>
    </source>
</evidence>
<dbReference type="InterPro" id="IPR012902">
    <property type="entry name" value="N_methyl_site"/>
</dbReference>
<name>A0A832GPH6_9BACT</name>
<reference evidence="2" key="1">
    <citation type="journal article" date="2020" name="mSystems">
        <title>Genome- and Community-Level Interaction Insights into Carbon Utilization and Element Cycling Functions of Hydrothermarchaeota in Hydrothermal Sediment.</title>
        <authorList>
            <person name="Zhou Z."/>
            <person name="Liu Y."/>
            <person name="Xu W."/>
            <person name="Pan J."/>
            <person name="Luo Z.H."/>
            <person name="Li M."/>
        </authorList>
    </citation>
    <scope>NUCLEOTIDE SEQUENCE [LARGE SCALE GENOMIC DNA]</scope>
    <source>
        <strain evidence="2">SpSt-605</strain>
    </source>
</reference>
<gene>
    <name evidence="2" type="ORF">ENT73_07185</name>
</gene>
<comment type="caution">
    <text evidence="2">The sequence shown here is derived from an EMBL/GenBank/DDBJ whole genome shotgun (WGS) entry which is preliminary data.</text>
</comment>
<dbReference type="Gene3D" id="3.30.700.10">
    <property type="entry name" value="Glycoprotein, Type 4 Pilin"/>
    <property type="match status" value="1"/>
</dbReference>
<protein>
    <submittedName>
        <fullName evidence="2">Prepilin-type N-terminal cleavage/methylation domain-containing protein</fullName>
    </submittedName>
</protein>
<proteinExistence type="predicted"/>
<keyword evidence="1" id="KW-0472">Membrane</keyword>
<evidence type="ECO:0000256" key="1">
    <source>
        <dbReference type="SAM" id="Phobius"/>
    </source>
</evidence>
<dbReference type="SUPFAM" id="SSF54523">
    <property type="entry name" value="Pili subunits"/>
    <property type="match status" value="1"/>
</dbReference>
<keyword evidence="1" id="KW-1133">Transmembrane helix</keyword>
<dbReference type="EMBL" id="DSZU01000132">
    <property type="protein sequence ID" value="HGV55841.1"/>
    <property type="molecule type" value="Genomic_DNA"/>
</dbReference>
<dbReference type="Pfam" id="PF07963">
    <property type="entry name" value="N_methyl"/>
    <property type="match status" value="1"/>
</dbReference>
<keyword evidence="1" id="KW-0812">Transmembrane</keyword>
<dbReference type="AlphaFoldDB" id="A0A832GPH6"/>
<organism evidence="2">
    <name type="scientific">Caldimicrobium thiodismutans</name>
    <dbReference type="NCBI Taxonomy" id="1653476"/>
    <lineage>
        <taxon>Bacteria</taxon>
        <taxon>Pseudomonadati</taxon>
        <taxon>Thermodesulfobacteriota</taxon>
        <taxon>Thermodesulfobacteria</taxon>
        <taxon>Thermodesulfobacteriales</taxon>
        <taxon>Thermodesulfobacteriaceae</taxon>
        <taxon>Caldimicrobium</taxon>
    </lineage>
</organism>
<sequence>MSKSKAKGFTLVELAIVLVIIGIILGGVLKGQEIIFNAKVKRLQSQAKEMMAAVYTYYDKYGYFPGDDPTASSRWSVGAGNGDGQITAGYCDAAGEESCLLWRHLRFANIISGNPNDATPTSMTPKHAWGGPINVFSGTYTVGGVTRNSMWIAFLNLPGNAAAALDRLMDDGNCNSGSMAAYAGACSGNSYQESVLYQIWLSF</sequence>